<reference evidence="1" key="1">
    <citation type="submission" date="2018-05" db="EMBL/GenBank/DDBJ databases">
        <authorList>
            <person name="Lanie J.A."/>
            <person name="Ng W.-L."/>
            <person name="Kazmierczak K.M."/>
            <person name="Andrzejewski T.M."/>
            <person name="Davidsen T.M."/>
            <person name="Wayne K.J."/>
            <person name="Tettelin H."/>
            <person name="Glass J.I."/>
            <person name="Rusch D."/>
            <person name="Podicherti R."/>
            <person name="Tsui H.-C.T."/>
            <person name="Winkler M.E."/>
        </authorList>
    </citation>
    <scope>NUCLEOTIDE SEQUENCE</scope>
</reference>
<dbReference type="AlphaFoldDB" id="A0A382DI95"/>
<accession>A0A382DI95</accession>
<protein>
    <submittedName>
        <fullName evidence="1">Uncharacterized protein</fullName>
    </submittedName>
</protein>
<evidence type="ECO:0000313" key="1">
    <source>
        <dbReference type="EMBL" id="SVB37792.1"/>
    </source>
</evidence>
<sequence>MRRVFRNEWLSCPALPKKVSPVFYEIPVACEQTSGSPLSEFTHQTTCGSIFDRR</sequence>
<proteinExistence type="predicted"/>
<name>A0A382DI95_9ZZZZ</name>
<gene>
    <name evidence="1" type="ORF">METZ01_LOCUS190646</name>
</gene>
<organism evidence="1">
    <name type="scientific">marine metagenome</name>
    <dbReference type="NCBI Taxonomy" id="408172"/>
    <lineage>
        <taxon>unclassified sequences</taxon>
        <taxon>metagenomes</taxon>
        <taxon>ecological metagenomes</taxon>
    </lineage>
</organism>
<dbReference type="EMBL" id="UINC01039385">
    <property type="protein sequence ID" value="SVB37792.1"/>
    <property type="molecule type" value="Genomic_DNA"/>
</dbReference>